<reference evidence="1 2" key="1">
    <citation type="submission" date="2020-06" db="EMBL/GenBank/DDBJ databases">
        <title>Genome sequence of 2 isolates from Red Sea Mangroves.</title>
        <authorList>
            <person name="Sefrji F."/>
            <person name="Michoud G."/>
            <person name="Merlino G."/>
            <person name="Daffonchio D."/>
        </authorList>
    </citation>
    <scope>NUCLEOTIDE SEQUENCE [LARGE SCALE GENOMIC DNA]</scope>
    <source>
        <strain evidence="1 2">R1DC25</strain>
    </source>
</reference>
<sequence>MTAPASYAASAWHLPGERLENRFYRVAMAAAAPAMAEAPTRLAARMARGLLRKRRAWAAVATHTRSMATRTAIIVAVRRAPAKIASEDTSTEHLPCLNHDRRL</sequence>
<dbReference type="KEGG" id="kmn:HW532_00045"/>
<dbReference type="Proteomes" id="UP000593594">
    <property type="component" value="Chromosome"/>
</dbReference>
<dbReference type="EMBL" id="CP058214">
    <property type="protein sequence ID" value="QPC41272.1"/>
    <property type="molecule type" value="Genomic_DNA"/>
</dbReference>
<evidence type="ECO:0000313" key="1">
    <source>
        <dbReference type="EMBL" id="QPC41272.1"/>
    </source>
</evidence>
<organism evidence="1 2">
    <name type="scientific">Kaustia mangrovi</name>
    <dbReference type="NCBI Taxonomy" id="2593653"/>
    <lineage>
        <taxon>Bacteria</taxon>
        <taxon>Pseudomonadati</taxon>
        <taxon>Pseudomonadota</taxon>
        <taxon>Alphaproteobacteria</taxon>
        <taxon>Hyphomicrobiales</taxon>
        <taxon>Parvibaculaceae</taxon>
        <taxon>Kaustia</taxon>
    </lineage>
</organism>
<dbReference type="AlphaFoldDB" id="A0A7S8C0Y0"/>
<proteinExistence type="predicted"/>
<gene>
    <name evidence="1" type="ORF">HW532_00045</name>
</gene>
<accession>A0A7S8C0Y0</accession>
<keyword evidence="2" id="KW-1185">Reference proteome</keyword>
<protein>
    <submittedName>
        <fullName evidence="1">Uncharacterized protein</fullName>
    </submittedName>
</protein>
<name>A0A7S8C0Y0_9HYPH</name>
<evidence type="ECO:0000313" key="2">
    <source>
        <dbReference type="Proteomes" id="UP000593594"/>
    </source>
</evidence>